<dbReference type="PATRIC" id="fig|1121448.10.peg.1156"/>
<evidence type="ECO:0000256" key="3">
    <source>
        <dbReference type="ARBA" id="ARBA00022679"/>
    </source>
</evidence>
<dbReference type="CDD" id="cd16913">
    <property type="entry name" value="YkuD_like"/>
    <property type="match status" value="1"/>
</dbReference>
<evidence type="ECO:0000256" key="8">
    <source>
        <dbReference type="SAM" id="SignalP"/>
    </source>
</evidence>
<keyword evidence="5 7" id="KW-0573">Peptidoglycan synthesis</keyword>
<keyword evidence="4 7" id="KW-0133">Cell shape</keyword>
<dbReference type="HOGENOM" id="CLU_024379_0_0_7"/>
<feature type="domain" description="L,D-TPase catalytic" evidence="9">
    <location>
        <begin position="68"/>
        <end position="198"/>
    </location>
</feature>
<evidence type="ECO:0000256" key="4">
    <source>
        <dbReference type="ARBA" id="ARBA00022960"/>
    </source>
</evidence>
<comment type="pathway">
    <text evidence="1 7">Cell wall biogenesis; peptidoglycan biosynthesis.</text>
</comment>
<feature type="active site" description="Nucleophile" evidence="7">
    <location>
        <position position="174"/>
    </location>
</feature>
<evidence type="ECO:0000313" key="11">
    <source>
        <dbReference type="Proteomes" id="UP000016587"/>
    </source>
</evidence>
<dbReference type="STRING" id="1121448.DGI_1159"/>
<evidence type="ECO:0000256" key="1">
    <source>
        <dbReference type="ARBA" id="ARBA00004752"/>
    </source>
</evidence>
<dbReference type="KEGG" id="dgg:DGI_1159"/>
<dbReference type="GO" id="GO:0004180">
    <property type="term" value="F:carboxypeptidase activity"/>
    <property type="evidence" value="ECO:0007669"/>
    <property type="project" value="UniProtKB-ARBA"/>
</dbReference>
<accession>T2GA67</accession>
<dbReference type="GO" id="GO:0009252">
    <property type="term" value="P:peptidoglycan biosynthetic process"/>
    <property type="evidence" value="ECO:0007669"/>
    <property type="project" value="UniProtKB-UniPathway"/>
</dbReference>
<gene>
    <name evidence="10" type="ORF">DGI_1159</name>
</gene>
<dbReference type="SUPFAM" id="SSF141523">
    <property type="entry name" value="L,D-transpeptidase catalytic domain-like"/>
    <property type="match status" value="1"/>
</dbReference>
<dbReference type="PANTHER" id="PTHR36699">
    <property type="entry name" value="LD-TRANSPEPTIDASE"/>
    <property type="match status" value="1"/>
</dbReference>
<evidence type="ECO:0000313" key="10">
    <source>
        <dbReference type="EMBL" id="AGW13021.1"/>
    </source>
</evidence>
<dbReference type="Pfam" id="PF03734">
    <property type="entry name" value="YkuD"/>
    <property type="match status" value="1"/>
</dbReference>
<dbReference type="InterPro" id="IPR032710">
    <property type="entry name" value="NTF2-like_dom_sf"/>
</dbReference>
<dbReference type="AlphaFoldDB" id="T2GA67"/>
<dbReference type="Pfam" id="PF24125">
    <property type="entry name" value="Cds6_C"/>
    <property type="match status" value="2"/>
</dbReference>
<dbReference type="eggNOG" id="COG3034">
    <property type="taxonomic scope" value="Bacteria"/>
</dbReference>
<name>T2GA67_MEGG1</name>
<dbReference type="Proteomes" id="UP000016587">
    <property type="component" value="Chromosome"/>
</dbReference>
<dbReference type="InterPro" id="IPR005490">
    <property type="entry name" value="LD_TPept_cat_dom"/>
</dbReference>
<reference evidence="11" key="2">
    <citation type="submission" date="2013-07" db="EMBL/GenBank/DDBJ databases">
        <authorList>
            <person name="Morais-Silva F.O."/>
            <person name="Rezende A.M."/>
            <person name="Pimentel C."/>
            <person name="Resende D.M."/>
            <person name="Santos C.I."/>
            <person name="Clemente C."/>
            <person name="de Oliveira L.M."/>
            <person name="da Silva S.M."/>
            <person name="Costa D.A."/>
            <person name="Varela-Raposo A."/>
            <person name="Horacio E.C.A."/>
            <person name="Matos M."/>
            <person name="Flores O."/>
            <person name="Ruiz J.C."/>
            <person name="Rodrigues-Pousada C."/>
        </authorList>
    </citation>
    <scope>NUCLEOTIDE SEQUENCE [LARGE SCALE GENOMIC DNA]</scope>
    <source>
        <strain evidence="11">ATCC 19364 / DSM 1382 / NCIMB 9332 / VKM B-1759</strain>
    </source>
</reference>
<comment type="similarity">
    <text evidence="2">Belongs to the YkuD family.</text>
</comment>
<dbReference type="GO" id="GO:0008360">
    <property type="term" value="P:regulation of cell shape"/>
    <property type="evidence" value="ECO:0007669"/>
    <property type="project" value="UniProtKB-UniRule"/>
</dbReference>
<dbReference type="PANTHER" id="PTHR36699:SF1">
    <property type="entry name" value="L,D-TRANSPEPTIDASE YAFK-RELATED"/>
    <property type="match status" value="1"/>
</dbReference>
<keyword evidence="11" id="KW-1185">Reference proteome</keyword>
<dbReference type="GO" id="GO:0071555">
    <property type="term" value="P:cell wall organization"/>
    <property type="evidence" value="ECO:0007669"/>
    <property type="project" value="UniProtKB-UniRule"/>
</dbReference>
<dbReference type="InterPro" id="IPR038063">
    <property type="entry name" value="Transpep_catalytic_dom"/>
</dbReference>
<organism evidence="10 11">
    <name type="scientific">Megalodesulfovibrio gigas (strain ATCC 19364 / DSM 1382 / NCIMB 9332 / VKM B-1759)</name>
    <name type="common">Desulfovibrio gigas</name>
    <dbReference type="NCBI Taxonomy" id="1121448"/>
    <lineage>
        <taxon>Bacteria</taxon>
        <taxon>Pseudomonadati</taxon>
        <taxon>Thermodesulfobacteriota</taxon>
        <taxon>Desulfovibrionia</taxon>
        <taxon>Desulfovibrionales</taxon>
        <taxon>Desulfovibrionaceae</taxon>
        <taxon>Megalodesulfovibrio</taxon>
    </lineage>
</organism>
<proteinExistence type="inferred from homology"/>
<feature type="signal peptide" evidence="8">
    <location>
        <begin position="1"/>
        <end position="23"/>
    </location>
</feature>
<keyword evidence="8" id="KW-0732">Signal</keyword>
<dbReference type="EMBL" id="CP006585">
    <property type="protein sequence ID" value="AGW13021.1"/>
    <property type="molecule type" value="Genomic_DNA"/>
</dbReference>
<dbReference type="Gene3D" id="2.40.440.10">
    <property type="entry name" value="L,D-transpeptidase catalytic domain-like"/>
    <property type="match status" value="1"/>
</dbReference>
<evidence type="ECO:0000256" key="7">
    <source>
        <dbReference type="PROSITE-ProRule" id="PRU01373"/>
    </source>
</evidence>
<dbReference type="GO" id="GO:0016740">
    <property type="term" value="F:transferase activity"/>
    <property type="evidence" value="ECO:0007669"/>
    <property type="project" value="UniProtKB-KW"/>
</dbReference>
<dbReference type="UniPathway" id="UPA00219"/>
<dbReference type="PROSITE" id="PS52029">
    <property type="entry name" value="LD_TPASE"/>
    <property type="match status" value="1"/>
</dbReference>
<keyword evidence="6 7" id="KW-0961">Cell wall biogenesis/degradation</keyword>
<keyword evidence="3" id="KW-0808">Transferase</keyword>
<protein>
    <submittedName>
        <fullName evidence="10">Putative ErfK/YbiS/YcfS/YnhG family protein</fullName>
    </submittedName>
</protein>
<feature type="active site" description="Proton donor/acceptor" evidence="7">
    <location>
        <position position="160"/>
    </location>
</feature>
<evidence type="ECO:0000256" key="6">
    <source>
        <dbReference type="ARBA" id="ARBA00023316"/>
    </source>
</evidence>
<evidence type="ECO:0000259" key="9">
    <source>
        <dbReference type="PROSITE" id="PS52029"/>
    </source>
</evidence>
<feature type="chain" id="PRO_5004599733" evidence="8">
    <location>
        <begin position="24"/>
        <end position="454"/>
    </location>
</feature>
<sequence length="454" mass="51054">MPGLCAFALAALFLAAAPAIGHAQGRIVGQVVQSGMPSGDAVLATSIPSGTSQGWLAQFAGNPAGPPQFLAVNKQAQELYVFEQKSPLAMVEKITCTTGEREGDKLVEGDLRTPEGVYFIQQRLSAGLDYKDYGTLAHTLNYPNPVDRLKGKTGGGIWIHGRGHQITPRETKGCVALNNDAILELDKRLSRNLPVLIAHNVDWRPEDTNFAESETLVRLVEDWTRAWESRSDTFFDFFDAEKFSKSGDESFQAFKAHKANLFKNLPWLQVRSHNIHALPGPDYWVTWFEQYYRSPSLSSGGIKRLYWMKDATGNWRVVGNEWVDADQESLRGMEARYLLDSLQQVRELVDAWRDSWLKADLDRYMAFYGNAASQGGRYGKRAIQDHKLAIWTDKRPTRVEFGALDVKLHPQGLVVGFSQEYEDAKGYKDKGFKTLVMQPRGNGWEILSEDWQAM</sequence>
<evidence type="ECO:0000256" key="2">
    <source>
        <dbReference type="ARBA" id="ARBA00005992"/>
    </source>
</evidence>
<dbReference type="SUPFAM" id="SSF54427">
    <property type="entry name" value="NTF2-like"/>
    <property type="match status" value="2"/>
</dbReference>
<evidence type="ECO:0000256" key="5">
    <source>
        <dbReference type="ARBA" id="ARBA00022984"/>
    </source>
</evidence>
<dbReference type="Gene3D" id="3.10.450.50">
    <property type="match status" value="1"/>
</dbReference>
<dbReference type="InterPro" id="IPR056203">
    <property type="entry name" value="Cds6_C"/>
</dbReference>
<reference evidence="10 11" key="1">
    <citation type="journal article" date="2013" name="J. Bacteriol.">
        <title>Roles of HynAB and Ech, the only two hydrogenases found in the model sulfate reducer Desulfovibrio gigas.</title>
        <authorList>
            <person name="Morais-Silva F.O."/>
            <person name="Santos C.I."/>
            <person name="Rodrigues R."/>
            <person name="Pereira I.A."/>
            <person name="Rodrigues-Pousada C."/>
        </authorList>
    </citation>
    <scope>NUCLEOTIDE SEQUENCE [LARGE SCALE GENOMIC DNA]</scope>
    <source>
        <strain evidence="11">ATCC 19364 / DSM 1382 / NCIMB 9332 / VKM B-1759</strain>
    </source>
</reference>